<keyword evidence="3" id="KW-0833">Ubl conjugation pathway</keyword>
<feature type="compositionally biased region" description="Low complexity" evidence="6">
    <location>
        <begin position="76"/>
        <end position="89"/>
    </location>
</feature>
<dbReference type="Pfam" id="PF07525">
    <property type="entry name" value="SOCS_box"/>
    <property type="match status" value="1"/>
</dbReference>
<dbReference type="PANTHER" id="PTHR10155:SF5">
    <property type="entry name" value="SUPPRESSOR OF CYTOKINE SIGNALING 7"/>
    <property type="match status" value="1"/>
</dbReference>
<dbReference type="SUPFAM" id="SSF55550">
    <property type="entry name" value="SH2 domain"/>
    <property type="match status" value="1"/>
</dbReference>
<feature type="compositionally biased region" description="Polar residues" evidence="6">
    <location>
        <begin position="50"/>
        <end position="75"/>
    </location>
</feature>
<evidence type="ECO:0000256" key="4">
    <source>
        <dbReference type="ARBA" id="ARBA00022999"/>
    </source>
</evidence>
<dbReference type="GO" id="GO:0035556">
    <property type="term" value="P:intracellular signal transduction"/>
    <property type="evidence" value="ECO:0007669"/>
    <property type="project" value="InterPro"/>
</dbReference>
<dbReference type="InterPro" id="IPR037346">
    <property type="entry name" value="SOCS7_SOCS"/>
</dbReference>
<dbReference type="Gene3D" id="3.30.505.10">
    <property type="entry name" value="SH2 domain"/>
    <property type="match status" value="1"/>
</dbReference>
<dbReference type="EMBL" id="JBBCAQ010000037">
    <property type="protein sequence ID" value="KAK7574504.1"/>
    <property type="molecule type" value="Genomic_DNA"/>
</dbReference>
<evidence type="ECO:0000256" key="6">
    <source>
        <dbReference type="SAM" id="MobiDB-lite"/>
    </source>
</evidence>
<protein>
    <recommendedName>
        <fullName evidence="11">Suppressor of cytokine signaling 7</fullName>
    </recommendedName>
</protein>
<evidence type="ECO:0000259" key="7">
    <source>
        <dbReference type="PROSITE" id="PS50001"/>
    </source>
</evidence>
<dbReference type="InterPro" id="IPR036860">
    <property type="entry name" value="SH2_dom_sf"/>
</dbReference>
<dbReference type="Pfam" id="PF00017">
    <property type="entry name" value="SH2"/>
    <property type="match status" value="1"/>
</dbReference>
<dbReference type="InterPro" id="IPR035866">
    <property type="entry name" value="SOCS7_SH2"/>
</dbReference>
<dbReference type="InterPro" id="IPR036036">
    <property type="entry name" value="SOCS_box-like_dom_sf"/>
</dbReference>
<evidence type="ECO:0000313" key="10">
    <source>
        <dbReference type="Proteomes" id="UP001367676"/>
    </source>
</evidence>
<keyword evidence="4 5" id="KW-0727">SH2 domain</keyword>
<evidence type="ECO:0000259" key="8">
    <source>
        <dbReference type="PROSITE" id="PS50225"/>
    </source>
</evidence>
<dbReference type="GO" id="GO:0046935">
    <property type="term" value="F:1-phosphatidylinositol-3-kinase regulator activity"/>
    <property type="evidence" value="ECO:0007669"/>
    <property type="project" value="TreeGrafter"/>
</dbReference>
<dbReference type="InterPro" id="IPR000980">
    <property type="entry name" value="SH2"/>
</dbReference>
<comment type="caution">
    <text evidence="9">The sequence shown here is derived from an EMBL/GenBank/DDBJ whole genome shotgun (WGS) entry which is preliminary data.</text>
</comment>
<evidence type="ECO:0000256" key="1">
    <source>
        <dbReference type="ARBA" id="ARBA00022604"/>
    </source>
</evidence>
<dbReference type="PROSITE" id="PS50225">
    <property type="entry name" value="SOCS"/>
    <property type="match status" value="1"/>
</dbReference>
<name>A0AAN9T7B7_9HEMI</name>
<feature type="domain" description="SOCS box" evidence="8">
    <location>
        <begin position="420"/>
        <end position="470"/>
    </location>
</feature>
<dbReference type="SMART" id="SM00252">
    <property type="entry name" value="SH2"/>
    <property type="match status" value="1"/>
</dbReference>
<dbReference type="GO" id="GO:0009968">
    <property type="term" value="P:negative regulation of signal transduction"/>
    <property type="evidence" value="ECO:0007669"/>
    <property type="project" value="UniProtKB-KW"/>
</dbReference>
<dbReference type="SMART" id="SM00969">
    <property type="entry name" value="SOCS_box"/>
    <property type="match status" value="1"/>
</dbReference>
<dbReference type="PROSITE" id="PS50001">
    <property type="entry name" value="SH2"/>
    <property type="match status" value="1"/>
</dbReference>
<dbReference type="InterPro" id="IPR001496">
    <property type="entry name" value="SOCS_box"/>
</dbReference>
<dbReference type="GO" id="GO:0046854">
    <property type="term" value="P:phosphatidylinositol phosphate biosynthetic process"/>
    <property type="evidence" value="ECO:0007669"/>
    <property type="project" value="TreeGrafter"/>
</dbReference>
<accession>A0AAN9T7B7</accession>
<feature type="region of interest" description="Disordered" evidence="6">
    <location>
        <begin position="46"/>
        <end position="89"/>
    </location>
</feature>
<feature type="region of interest" description="Disordered" evidence="6">
    <location>
        <begin position="182"/>
        <end position="203"/>
    </location>
</feature>
<dbReference type="SUPFAM" id="SSF158235">
    <property type="entry name" value="SOCS box-like"/>
    <property type="match status" value="1"/>
</dbReference>
<gene>
    <name evidence="9" type="ORF">V9T40_011695</name>
</gene>
<reference evidence="9 10" key="1">
    <citation type="submission" date="2024-03" db="EMBL/GenBank/DDBJ databases">
        <title>Adaptation during the transition from Ophiocordyceps entomopathogen to insect associate is accompanied by gene loss and intensified selection.</title>
        <authorList>
            <person name="Ward C.M."/>
            <person name="Onetto C.A."/>
            <person name="Borneman A.R."/>
        </authorList>
    </citation>
    <scope>NUCLEOTIDE SEQUENCE [LARGE SCALE GENOMIC DNA]</scope>
    <source>
        <strain evidence="9">AWRI1</strain>
        <tissue evidence="9">Single Adult Female</tissue>
    </source>
</reference>
<dbReference type="PANTHER" id="PTHR10155">
    <property type="entry name" value="PHOSPHATIDYLINOSITOL 3-KINASE REGULATORY SUBUNIT"/>
    <property type="match status" value="1"/>
</dbReference>
<evidence type="ECO:0000256" key="3">
    <source>
        <dbReference type="ARBA" id="ARBA00022786"/>
    </source>
</evidence>
<dbReference type="SMART" id="SM00253">
    <property type="entry name" value="SOCS"/>
    <property type="match status" value="1"/>
</dbReference>
<dbReference type="AlphaFoldDB" id="A0AAN9T7B7"/>
<keyword evidence="1" id="KW-0341">Growth regulation</keyword>
<evidence type="ECO:0000256" key="2">
    <source>
        <dbReference type="ARBA" id="ARBA00022700"/>
    </source>
</evidence>
<evidence type="ECO:0008006" key="11">
    <source>
        <dbReference type="Google" id="ProtNLM"/>
    </source>
</evidence>
<keyword evidence="2" id="KW-0734">Signal transduction inhibitor</keyword>
<dbReference type="CDD" id="cd03741">
    <property type="entry name" value="SOCS_SOCS7"/>
    <property type="match status" value="1"/>
</dbReference>
<evidence type="ECO:0000256" key="5">
    <source>
        <dbReference type="PROSITE-ProRule" id="PRU00191"/>
    </source>
</evidence>
<dbReference type="CDD" id="cd10388">
    <property type="entry name" value="SH2_SOCS7"/>
    <property type="match status" value="1"/>
</dbReference>
<proteinExistence type="predicted"/>
<dbReference type="GO" id="GO:0005942">
    <property type="term" value="C:phosphatidylinositol 3-kinase complex"/>
    <property type="evidence" value="ECO:0007669"/>
    <property type="project" value="TreeGrafter"/>
</dbReference>
<keyword evidence="10" id="KW-1185">Reference proteome</keyword>
<organism evidence="9 10">
    <name type="scientific">Parthenolecanium corni</name>
    <dbReference type="NCBI Taxonomy" id="536013"/>
    <lineage>
        <taxon>Eukaryota</taxon>
        <taxon>Metazoa</taxon>
        <taxon>Ecdysozoa</taxon>
        <taxon>Arthropoda</taxon>
        <taxon>Hexapoda</taxon>
        <taxon>Insecta</taxon>
        <taxon>Pterygota</taxon>
        <taxon>Neoptera</taxon>
        <taxon>Paraneoptera</taxon>
        <taxon>Hemiptera</taxon>
        <taxon>Sternorrhyncha</taxon>
        <taxon>Coccoidea</taxon>
        <taxon>Coccidae</taxon>
        <taxon>Parthenolecanium</taxon>
    </lineage>
</organism>
<dbReference type="Proteomes" id="UP001367676">
    <property type="component" value="Unassembled WGS sequence"/>
</dbReference>
<evidence type="ECO:0000313" key="9">
    <source>
        <dbReference type="EMBL" id="KAK7574504.1"/>
    </source>
</evidence>
<sequence length="475" mass="54576">MIHVQLENVAVSNHEKRIHNFVEHFVRGIIEEAVKRSSSILCDSRRSKSGSRFQSSDAENIDSLSRSTSHDSVPCTSASSSKRSNRTNSTFLQRSVSEDLYTLPIDTVRRVKPKKISSLEHQCLKPKAIRAFSVIKSSSHTRSLCDLKYILLKLYSSNGVTSKKIGSENSAFTKYQCRRSNKRLATPQVESKRSNSRTELQRTGIMKTGSSDLRRWKRCNFFDLKNSVCGVFKSHKKLVEVSTLDEWSFRSYKDRSLPPLPGSYENSTAESSTKKYDDENNAYDADVEFSYGNYAAGCVKKTRAFDFASSIEKVKDCGWYWGPMSSESAEKLLANEKDGSFIVRDSSDDRYIFSLTFRLNSSIMHVRIEHGQGNFSFGNYTNFKSHTIIEFIENIVQHSKSGRYLFFQYRHPVEGPKEMQLLYPVSRFKRVQSLQHMCRFVILKSVRRDLISSLPLPKPLIEYLNSKDYYAEEKF</sequence>
<feature type="domain" description="SH2" evidence="7">
    <location>
        <begin position="319"/>
        <end position="413"/>
    </location>
</feature>